<sequence length="200" mass="22525">MTTPTAGGYPATFTFDPPDTIARWRVIGNIVLAIPHLIIAYVLGIVAEILAFVAWILGVFTAKVPEGILGVIAMCLRYNTRTQVYASFLKEEYPPFSFATTLADPGDDPRVRVDYQSETEGRNRLTIFFRLLLAIPHFVVLVFLGLAAFVVYLIAWFAVLFTGKWPTGLRNFVIGLTRWTTRLNAYMYLLTDAYPPFSFE</sequence>
<evidence type="ECO:0000313" key="3">
    <source>
        <dbReference type="Proteomes" id="UP000380867"/>
    </source>
</evidence>
<dbReference type="EMBL" id="SDPQ02000003">
    <property type="protein sequence ID" value="KAA1395658.1"/>
    <property type="molecule type" value="Genomic_DNA"/>
</dbReference>
<evidence type="ECO:0000313" key="2">
    <source>
        <dbReference type="EMBL" id="KAA1395658.1"/>
    </source>
</evidence>
<feature type="transmembrane region" description="Helical" evidence="1">
    <location>
        <begin position="131"/>
        <end position="159"/>
    </location>
</feature>
<dbReference type="InterPro" id="IPR025498">
    <property type="entry name" value="DUF4389"/>
</dbReference>
<dbReference type="Pfam" id="PF14333">
    <property type="entry name" value="DUF4389"/>
    <property type="match status" value="2"/>
</dbReference>
<comment type="caution">
    <text evidence="2">The sequence shown here is derived from an EMBL/GenBank/DDBJ whole genome shotgun (WGS) entry which is preliminary data.</text>
</comment>
<keyword evidence="1" id="KW-0812">Transmembrane</keyword>
<protein>
    <submittedName>
        <fullName evidence="2">DUF4389 domain-containing protein</fullName>
    </submittedName>
</protein>
<keyword evidence="3" id="KW-1185">Reference proteome</keyword>
<keyword evidence="1" id="KW-0472">Membrane</keyword>
<dbReference type="OrthoDB" id="156718at2"/>
<organism evidence="2 3">
    <name type="scientific">Aeromicrobium ginsengisoli</name>
    <dbReference type="NCBI Taxonomy" id="363867"/>
    <lineage>
        <taxon>Bacteria</taxon>
        <taxon>Bacillati</taxon>
        <taxon>Actinomycetota</taxon>
        <taxon>Actinomycetes</taxon>
        <taxon>Propionibacteriales</taxon>
        <taxon>Nocardioidaceae</taxon>
        <taxon>Aeromicrobium</taxon>
    </lineage>
</organism>
<name>A0A5M4FBB6_9ACTN</name>
<dbReference type="Proteomes" id="UP000380867">
    <property type="component" value="Unassembled WGS sequence"/>
</dbReference>
<gene>
    <name evidence="2" type="ORF">ESP70_016040</name>
</gene>
<accession>A0A5M4FBB6</accession>
<dbReference type="RefSeq" id="WP_149690317.1">
    <property type="nucleotide sequence ID" value="NZ_SDPQ02000003.1"/>
</dbReference>
<dbReference type="AlphaFoldDB" id="A0A5M4FBB6"/>
<reference evidence="2" key="1">
    <citation type="submission" date="2019-09" db="EMBL/GenBank/DDBJ databases">
        <authorList>
            <person name="Li J."/>
        </authorList>
    </citation>
    <scope>NUCLEOTIDE SEQUENCE [LARGE SCALE GENOMIC DNA]</scope>
    <source>
        <strain evidence="2">JCM 14732</strain>
    </source>
</reference>
<proteinExistence type="predicted"/>
<evidence type="ECO:0000256" key="1">
    <source>
        <dbReference type="SAM" id="Phobius"/>
    </source>
</evidence>
<keyword evidence="1" id="KW-1133">Transmembrane helix</keyword>